<evidence type="ECO:0000256" key="2">
    <source>
        <dbReference type="ARBA" id="ARBA00022737"/>
    </source>
</evidence>
<dbReference type="InterPro" id="IPR052254">
    <property type="entry name" value="CUL4-DDB1_E3_ligase_receptor"/>
</dbReference>
<feature type="region of interest" description="Disordered" evidence="3">
    <location>
        <begin position="492"/>
        <end position="542"/>
    </location>
</feature>
<dbReference type="SUPFAM" id="SSF50978">
    <property type="entry name" value="WD40 repeat-like"/>
    <property type="match status" value="1"/>
</dbReference>
<protein>
    <submittedName>
        <fullName evidence="4">Uncharacterized protein</fullName>
    </submittedName>
</protein>
<dbReference type="RefSeq" id="XP_064661388.1">
    <property type="nucleotide sequence ID" value="XM_064800049.1"/>
</dbReference>
<keyword evidence="1" id="KW-0853">WD repeat</keyword>
<dbReference type="InterPro" id="IPR036322">
    <property type="entry name" value="WD40_repeat_dom_sf"/>
</dbReference>
<dbReference type="EMBL" id="JAVRRT010000004">
    <property type="protein sequence ID" value="KAK5172670.1"/>
    <property type="molecule type" value="Genomic_DNA"/>
</dbReference>
<keyword evidence="5" id="KW-1185">Reference proteome</keyword>
<evidence type="ECO:0000256" key="3">
    <source>
        <dbReference type="SAM" id="MobiDB-lite"/>
    </source>
</evidence>
<dbReference type="PANTHER" id="PTHR44472:SF1">
    <property type="entry name" value="DDB1 AND CUL4 ASSOCIATED FACTOR 4"/>
    <property type="match status" value="1"/>
</dbReference>
<comment type="caution">
    <text evidence="4">The sequence shown here is derived from an EMBL/GenBank/DDBJ whole genome shotgun (WGS) entry which is preliminary data.</text>
</comment>
<accession>A0AAV9PJ92</accession>
<dbReference type="Gene3D" id="2.130.10.10">
    <property type="entry name" value="YVTN repeat-like/Quinoprotein amine dehydrogenase"/>
    <property type="match status" value="1"/>
</dbReference>
<name>A0AAV9PJ92_9PEZI</name>
<organism evidence="4 5">
    <name type="scientific">Saxophila tyrrhenica</name>
    <dbReference type="NCBI Taxonomy" id="1690608"/>
    <lineage>
        <taxon>Eukaryota</taxon>
        <taxon>Fungi</taxon>
        <taxon>Dikarya</taxon>
        <taxon>Ascomycota</taxon>
        <taxon>Pezizomycotina</taxon>
        <taxon>Dothideomycetes</taxon>
        <taxon>Dothideomycetidae</taxon>
        <taxon>Mycosphaerellales</taxon>
        <taxon>Extremaceae</taxon>
        <taxon>Saxophila</taxon>
    </lineage>
</organism>
<proteinExistence type="predicted"/>
<dbReference type="InterPro" id="IPR015943">
    <property type="entry name" value="WD40/YVTN_repeat-like_dom_sf"/>
</dbReference>
<evidence type="ECO:0000256" key="1">
    <source>
        <dbReference type="ARBA" id="ARBA00022574"/>
    </source>
</evidence>
<dbReference type="GeneID" id="89924137"/>
<sequence length="542" mass="60316">MYRGQLPGFYFDEVRGKYFKIQANHVVPETTKYSRGHVAQEERISKKRKLEKEEHNKNLRQTVRRNAVLQHPVLGGIGLHREHGTTSLGPNLDASDRALVAGWRPQKVMLTDRIVSDLEGDERLCAAHYLPTTGHMMLGIREADAKRSVLRMIQWDWDYLSDESNRLPPAEGRFKAFGSVIKDVATTMQGDSPRMLVSGGDWNAGVLYMSSIGVDGADHATTAVAEVQMEGTGTAVPEFSTFHHTTGTVCNHAFRKSHLYLLTNSQAATLSRERLNIFDSALHQINTLTTSTASRRAVRESYEGGPEFGPGITFLDPNTVAFNYNGGHGEESTTHKVMLWDWRMPTGTSARFRSSKRTTGLLNPNGAQEGSQLLVSTNHDIKLFDTRMPHSYSRPDQTLMTIRHVHEGPVQNQATNGRGLLAAMDRDEEMQIYSLRTGRKIRSLEIPKALKGFKVRKLFRDVMWYDDEKAGSCLQLFGPAGVVRWSYGGPRNENAASEASAGDSEIGEGMDDQLDYESDGSSYVALPWRPQGGAVSRSEGGW</sequence>
<dbReference type="PANTHER" id="PTHR44472">
    <property type="entry name" value="DDB1- AND CUL4-ASSOCIATED FACTOR 4-RELATED"/>
    <property type="match status" value="1"/>
</dbReference>
<dbReference type="Proteomes" id="UP001337655">
    <property type="component" value="Unassembled WGS sequence"/>
</dbReference>
<dbReference type="GO" id="GO:0080008">
    <property type="term" value="C:Cul4-RING E3 ubiquitin ligase complex"/>
    <property type="evidence" value="ECO:0007669"/>
    <property type="project" value="TreeGrafter"/>
</dbReference>
<feature type="compositionally biased region" description="Acidic residues" evidence="3">
    <location>
        <begin position="505"/>
        <end position="518"/>
    </location>
</feature>
<keyword evidence="2" id="KW-0677">Repeat</keyword>
<gene>
    <name evidence="4" type="ORF">LTR77_002790</name>
</gene>
<reference evidence="4 5" key="1">
    <citation type="submission" date="2023-08" db="EMBL/GenBank/DDBJ databases">
        <title>Black Yeasts Isolated from many extreme environments.</title>
        <authorList>
            <person name="Coleine C."/>
            <person name="Stajich J.E."/>
            <person name="Selbmann L."/>
        </authorList>
    </citation>
    <scope>NUCLEOTIDE SEQUENCE [LARGE SCALE GENOMIC DNA]</scope>
    <source>
        <strain evidence="4 5">CCFEE 5935</strain>
    </source>
</reference>
<evidence type="ECO:0000313" key="5">
    <source>
        <dbReference type="Proteomes" id="UP001337655"/>
    </source>
</evidence>
<dbReference type="AlphaFoldDB" id="A0AAV9PJ92"/>
<evidence type="ECO:0000313" key="4">
    <source>
        <dbReference type="EMBL" id="KAK5172670.1"/>
    </source>
</evidence>